<organism evidence="9 10">
    <name type="scientific">Mucilaginibacter arboris</name>
    <dbReference type="NCBI Taxonomy" id="2682090"/>
    <lineage>
        <taxon>Bacteria</taxon>
        <taxon>Pseudomonadati</taxon>
        <taxon>Bacteroidota</taxon>
        <taxon>Sphingobacteriia</taxon>
        <taxon>Sphingobacteriales</taxon>
        <taxon>Sphingobacteriaceae</taxon>
        <taxon>Mucilaginibacter</taxon>
    </lineage>
</organism>
<keyword evidence="6 8" id="KW-0472">Membrane</keyword>
<dbReference type="AlphaFoldDB" id="A0A7K1STJ7"/>
<feature type="transmembrane region" description="Helical" evidence="8">
    <location>
        <begin position="135"/>
        <end position="152"/>
    </location>
</feature>
<feature type="transmembrane region" description="Helical" evidence="8">
    <location>
        <begin position="6"/>
        <end position="29"/>
    </location>
</feature>
<feature type="binding site" evidence="7">
    <location>
        <position position="216"/>
    </location>
    <ligand>
        <name>Mg(2+)</name>
        <dbReference type="ChEBI" id="CHEBI:18420"/>
    </ligand>
</feature>
<keyword evidence="10" id="KW-1185">Reference proteome</keyword>
<dbReference type="InterPro" id="IPR018480">
    <property type="entry name" value="PNAcMuramoyl-5peptid_Trfase_CS"/>
</dbReference>
<comment type="cofactor">
    <cofactor evidence="7">
        <name>Mg(2+)</name>
        <dbReference type="ChEBI" id="CHEBI:18420"/>
    </cofactor>
</comment>
<evidence type="ECO:0000256" key="7">
    <source>
        <dbReference type="PIRSR" id="PIRSR600715-1"/>
    </source>
</evidence>
<proteinExistence type="predicted"/>
<dbReference type="GO" id="GO:0005886">
    <property type="term" value="C:plasma membrane"/>
    <property type="evidence" value="ECO:0007669"/>
    <property type="project" value="UniProtKB-SubCell"/>
</dbReference>
<keyword evidence="2" id="KW-1003">Cell membrane</keyword>
<evidence type="ECO:0000313" key="9">
    <source>
        <dbReference type="EMBL" id="MVN20633.1"/>
    </source>
</evidence>
<gene>
    <name evidence="9" type="ORF">GO621_03680</name>
</gene>
<accession>A0A7K1STJ7</accession>
<evidence type="ECO:0000256" key="3">
    <source>
        <dbReference type="ARBA" id="ARBA00022679"/>
    </source>
</evidence>
<dbReference type="PANTHER" id="PTHR22926:SF3">
    <property type="entry name" value="UNDECAPRENYL-PHOSPHATE ALPHA-N-ACETYLGLUCOSAMINYL 1-PHOSPHATE TRANSFERASE"/>
    <property type="match status" value="1"/>
</dbReference>
<dbReference type="GO" id="GO:0009103">
    <property type="term" value="P:lipopolysaccharide biosynthetic process"/>
    <property type="evidence" value="ECO:0007669"/>
    <property type="project" value="TreeGrafter"/>
</dbReference>
<feature type="transmembrane region" description="Helical" evidence="8">
    <location>
        <begin position="217"/>
        <end position="236"/>
    </location>
</feature>
<sequence>MFPFIYYLTVTGVSILLVLIILPSVIHIARQNNLFDDHSVDRKEHGYGIPRLGGVAFYISIVLASLLIAKNGTGLPFYELYAASIILFAIGIKDDLSGVHCHTKLAVQALVSYILTVPGNIRITNLHGIFNVYQLGYLPSVIISMLVIIFIINSFNLIDGIDGLAGTLGVIASCAFGFYFMVAGQTQLAALAFSTGGSLIAFLAYNYSPARIFMGDAGSLFIGMLCAVFAIKFISINEVSTVYNLPAAPAFAAAVLIVPAFDTCSVVITRIYNKKSPFKPDRNHIHHRMLLLGLTHLQTTFILGIVTLLFIGLALVFKQEDNALLLLLFVAILLLMNGLLNHLLSAKSKQVFQVGNLIG</sequence>
<reference evidence="9 10" key="1">
    <citation type="submission" date="2019-12" db="EMBL/GenBank/DDBJ databases">
        <title>Mucilaginibacter sp. HMF7410 genome sequencing and assembly.</title>
        <authorList>
            <person name="Kang H."/>
            <person name="Cha I."/>
            <person name="Kim H."/>
            <person name="Joh K."/>
        </authorList>
    </citation>
    <scope>NUCLEOTIDE SEQUENCE [LARGE SCALE GENOMIC DNA]</scope>
    <source>
        <strain evidence="9 10">HMF7410</strain>
    </source>
</reference>
<evidence type="ECO:0000256" key="5">
    <source>
        <dbReference type="ARBA" id="ARBA00022989"/>
    </source>
</evidence>
<evidence type="ECO:0000256" key="2">
    <source>
        <dbReference type="ARBA" id="ARBA00022475"/>
    </source>
</evidence>
<dbReference type="Proteomes" id="UP000462014">
    <property type="component" value="Unassembled WGS sequence"/>
</dbReference>
<keyword evidence="5 8" id="KW-1133">Transmembrane helix</keyword>
<dbReference type="GO" id="GO:0071555">
    <property type="term" value="P:cell wall organization"/>
    <property type="evidence" value="ECO:0007669"/>
    <property type="project" value="TreeGrafter"/>
</dbReference>
<feature type="transmembrane region" description="Helical" evidence="8">
    <location>
        <begin position="164"/>
        <end position="182"/>
    </location>
</feature>
<feature type="binding site" evidence="7">
    <location>
        <position position="156"/>
    </location>
    <ligand>
        <name>Mg(2+)</name>
        <dbReference type="ChEBI" id="CHEBI:18420"/>
    </ligand>
</feature>
<feature type="transmembrane region" description="Helical" evidence="8">
    <location>
        <begin position="289"/>
        <end position="317"/>
    </location>
</feature>
<dbReference type="CDD" id="cd06853">
    <property type="entry name" value="GT_WecA_like"/>
    <property type="match status" value="1"/>
</dbReference>
<keyword evidence="4 8" id="KW-0812">Transmembrane</keyword>
<comment type="subcellular location">
    <subcellularLocation>
        <location evidence="1">Cell membrane</location>
        <topology evidence="1">Multi-pass membrane protein</topology>
    </subcellularLocation>
</comment>
<name>A0A7K1STJ7_9SPHI</name>
<feature type="transmembrane region" description="Helical" evidence="8">
    <location>
        <begin position="248"/>
        <end position="268"/>
    </location>
</feature>
<feature type="transmembrane region" description="Helical" evidence="8">
    <location>
        <begin position="323"/>
        <end position="340"/>
    </location>
</feature>
<evidence type="ECO:0000256" key="8">
    <source>
        <dbReference type="SAM" id="Phobius"/>
    </source>
</evidence>
<evidence type="ECO:0000256" key="6">
    <source>
        <dbReference type="ARBA" id="ARBA00023136"/>
    </source>
</evidence>
<dbReference type="RefSeq" id="WP_157564305.1">
    <property type="nucleotide sequence ID" value="NZ_WPIK01000003.1"/>
</dbReference>
<feature type="transmembrane region" description="Helical" evidence="8">
    <location>
        <begin position="188"/>
        <end position="205"/>
    </location>
</feature>
<keyword evidence="7" id="KW-0479">Metal-binding</keyword>
<protein>
    <submittedName>
        <fullName evidence="9">Undecaprenyl/decaprenyl-phosphate alpha-N-acetylglucosaminyl 1-phosphate transferase</fullName>
    </submittedName>
</protein>
<dbReference type="EMBL" id="WPIK01000003">
    <property type="protein sequence ID" value="MVN20633.1"/>
    <property type="molecule type" value="Genomic_DNA"/>
</dbReference>
<evidence type="ECO:0000256" key="1">
    <source>
        <dbReference type="ARBA" id="ARBA00004651"/>
    </source>
</evidence>
<evidence type="ECO:0000313" key="10">
    <source>
        <dbReference type="Proteomes" id="UP000462014"/>
    </source>
</evidence>
<dbReference type="GO" id="GO:0016780">
    <property type="term" value="F:phosphotransferase activity, for other substituted phosphate groups"/>
    <property type="evidence" value="ECO:0007669"/>
    <property type="project" value="InterPro"/>
</dbReference>
<comment type="caution">
    <text evidence="9">The sequence shown here is derived from an EMBL/GenBank/DDBJ whole genome shotgun (WGS) entry which is preliminary data.</text>
</comment>
<dbReference type="GO" id="GO:0044038">
    <property type="term" value="P:cell wall macromolecule biosynthetic process"/>
    <property type="evidence" value="ECO:0007669"/>
    <property type="project" value="TreeGrafter"/>
</dbReference>
<feature type="transmembrane region" description="Helical" evidence="8">
    <location>
        <begin position="49"/>
        <end position="69"/>
    </location>
</feature>
<dbReference type="GO" id="GO:0046872">
    <property type="term" value="F:metal ion binding"/>
    <property type="evidence" value="ECO:0007669"/>
    <property type="project" value="UniProtKB-KW"/>
</dbReference>
<dbReference type="PANTHER" id="PTHR22926">
    <property type="entry name" value="PHOSPHO-N-ACETYLMURAMOYL-PENTAPEPTIDE-TRANSFERASE"/>
    <property type="match status" value="1"/>
</dbReference>
<keyword evidence="3 9" id="KW-0808">Transferase</keyword>
<dbReference type="Pfam" id="PF00953">
    <property type="entry name" value="Glycos_transf_4"/>
    <property type="match status" value="1"/>
</dbReference>
<keyword evidence="7" id="KW-0460">Magnesium</keyword>
<dbReference type="InterPro" id="IPR000715">
    <property type="entry name" value="Glycosyl_transferase_4"/>
</dbReference>
<evidence type="ECO:0000256" key="4">
    <source>
        <dbReference type="ARBA" id="ARBA00022692"/>
    </source>
</evidence>
<dbReference type="PROSITE" id="PS01348">
    <property type="entry name" value="MRAY_2"/>
    <property type="match status" value="1"/>
</dbReference>